<dbReference type="OrthoDB" id="197001at2157"/>
<dbReference type="EMBL" id="FOFD01000001">
    <property type="protein sequence ID" value="SEP89486.1"/>
    <property type="molecule type" value="Genomic_DNA"/>
</dbReference>
<reference evidence="3" key="1">
    <citation type="submission" date="2016-10" db="EMBL/GenBank/DDBJ databases">
        <authorList>
            <person name="Varghese N."/>
            <person name="Submissions S."/>
        </authorList>
    </citation>
    <scope>NUCLEOTIDE SEQUENCE [LARGE SCALE GENOMIC DNA]</scope>
    <source>
        <strain evidence="3">DSM 25055</strain>
    </source>
</reference>
<dbReference type="InterPro" id="IPR055768">
    <property type="entry name" value="DUF7344"/>
</dbReference>
<dbReference type="RefSeq" id="WP_090613655.1">
    <property type="nucleotide sequence ID" value="NZ_FOFD01000001.1"/>
</dbReference>
<feature type="domain" description="DUF7344" evidence="1">
    <location>
        <begin position="21"/>
        <end position="98"/>
    </location>
</feature>
<protein>
    <recommendedName>
        <fullName evidence="1">DUF7344 domain-containing protein</fullName>
    </recommendedName>
</protein>
<evidence type="ECO:0000313" key="2">
    <source>
        <dbReference type="EMBL" id="SEP89486.1"/>
    </source>
</evidence>
<sequence>MVERLRIDQVGTSEFLDTIHALLANSARRNALRYLTTHREPVSVDRLAIELVAVEAGVDAAAVRPEQRRDVGLRLRHVHLPMLHDAGVVDWNRDSDLIALTPLLEHLSVAIPNPGDVLGVSVTVRPEPNH</sequence>
<proteinExistence type="predicted"/>
<gene>
    <name evidence="2" type="ORF">SAMN04489841_0779</name>
</gene>
<dbReference type="Pfam" id="PF24035">
    <property type="entry name" value="DUF7344"/>
    <property type="match status" value="1"/>
</dbReference>
<evidence type="ECO:0000313" key="3">
    <source>
        <dbReference type="Proteomes" id="UP000199114"/>
    </source>
</evidence>
<organism evidence="2 3">
    <name type="scientific">Natrinema salaciae</name>
    <dbReference type="NCBI Taxonomy" id="1186196"/>
    <lineage>
        <taxon>Archaea</taxon>
        <taxon>Methanobacteriati</taxon>
        <taxon>Methanobacteriota</taxon>
        <taxon>Stenosarchaea group</taxon>
        <taxon>Halobacteria</taxon>
        <taxon>Halobacteriales</taxon>
        <taxon>Natrialbaceae</taxon>
        <taxon>Natrinema</taxon>
    </lineage>
</organism>
<dbReference type="AlphaFoldDB" id="A0A1H9BKJ1"/>
<dbReference type="STRING" id="1186196.SAMN04489841_0779"/>
<dbReference type="InterPro" id="IPR036388">
    <property type="entry name" value="WH-like_DNA-bd_sf"/>
</dbReference>
<dbReference type="Gene3D" id="1.10.10.10">
    <property type="entry name" value="Winged helix-like DNA-binding domain superfamily/Winged helix DNA-binding domain"/>
    <property type="match status" value="1"/>
</dbReference>
<name>A0A1H9BKJ1_9EURY</name>
<keyword evidence="3" id="KW-1185">Reference proteome</keyword>
<evidence type="ECO:0000259" key="1">
    <source>
        <dbReference type="Pfam" id="PF24035"/>
    </source>
</evidence>
<dbReference type="Proteomes" id="UP000199114">
    <property type="component" value="Unassembled WGS sequence"/>
</dbReference>
<accession>A0A1H9BKJ1</accession>